<protein>
    <submittedName>
        <fullName evidence="1">Uncharacterized protein</fullName>
    </submittedName>
</protein>
<organism evidence="1 2">
    <name type="scientific">Rotaria socialis</name>
    <dbReference type="NCBI Taxonomy" id="392032"/>
    <lineage>
        <taxon>Eukaryota</taxon>
        <taxon>Metazoa</taxon>
        <taxon>Spiralia</taxon>
        <taxon>Gnathifera</taxon>
        <taxon>Rotifera</taxon>
        <taxon>Eurotatoria</taxon>
        <taxon>Bdelloidea</taxon>
        <taxon>Philodinida</taxon>
        <taxon>Philodinidae</taxon>
        <taxon>Rotaria</taxon>
    </lineage>
</organism>
<dbReference type="EMBL" id="CAJNYT010005921">
    <property type="protein sequence ID" value="CAF3785791.1"/>
    <property type="molecule type" value="Genomic_DNA"/>
</dbReference>
<dbReference type="InterPro" id="IPR043502">
    <property type="entry name" value="DNA/RNA_pol_sf"/>
</dbReference>
<dbReference type="SUPFAM" id="SSF56672">
    <property type="entry name" value="DNA/RNA polymerases"/>
    <property type="match status" value="1"/>
</dbReference>
<proteinExistence type="predicted"/>
<gene>
    <name evidence="1" type="ORF">GRG538_LOCUS33275</name>
</gene>
<sequence>MENQQLLYQEIVGEITPYCDTEFVSTIFDPQTRFSIDEDQSKSLTSTSETNIRSLLTHLDDQQDLAEAWQIFTKHHRLFDTTTITIAETDTPHVICTENKPPTTSRPYPQTIEKQNATFDILQQMLKNQQIRPSFSQYSAPILLIKTRRQL</sequence>
<dbReference type="Gene3D" id="3.10.10.10">
    <property type="entry name" value="HIV Type 1 Reverse Transcriptase, subunit A, domain 1"/>
    <property type="match status" value="1"/>
</dbReference>
<evidence type="ECO:0000313" key="1">
    <source>
        <dbReference type="EMBL" id="CAF3785791.1"/>
    </source>
</evidence>
<comment type="caution">
    <text evidence="1">The sequence shown here is derived from an EMBL/GenBank/DDBJ whole genome shotgun (WGS) entry which is preliminary data.</text>
</comment>
<reference evidence="1" key="1">
    <citation type="submission" date="2021-02" db="EMBL/GenBank/DDBJ databases">
        <authorList>
            <person name="Nowell W R."/>
        </authorList>
    </citation>
    <scope>NUCLEOTIDE SEQUENCE</scope>
</reference>
<accession>A0A819AL99</accession>
<evidence type="ECO:0000313" key="2">
    <source>
        <dbReference type="Proteomes" id="UP000663872"/>
    </source>
</evidence>
<name>A0A819AL99_9BILA</name>
<dbReference type="AlphaFoldDB" id="A0A819AL99"/>
<dbReference type="Proteomes" id="UP000663872">
    <property type="component" value="Unassembled WGS sequence"/>
</dbReference>